<dbReference type="GO" id="GO:0050660">
    <property type="term" value="F:flavin adenine dinucleotide binding"/>
    <property type="evidence" value="ECO:0007669"/>
    <property type="project" value="TreeGrafter"/>
</dbReference>
<evidence type="ECO:0000256" key="5">
    <source>
        <dbReference type="PIRSR" id="PIRSR000350-3"/>
    </source>
</evidence>
<dbReference type="EC" id="1.8.1.4" evidence="9"/>
<dbReference type="InterPro" id="IPR016156">
    <property type="entry name" value="FAD/NAD-linked_Rdtase_dimer_sf"/>
</dbReference>
<dbReference type="NCBIfam" id="NF005883">
    <property type="entry name" value="PRK07845.1"/>
    <property type="match status" value="1"/>
</dbReference>
<feature type="binding site" evidence="5">
    <location>
        <position position="140"/>
    </location>
    <ligand>
        <name>FAD</name>
        <dbReference type="ChEBI" id="CHEBI:57692"/>
    </ligand>
</feature>
<feature type="domain" description="Pyridine nucleotide-disulphide oxidoreductase dimerisation" evidence="6">
    <location>
        <begin position="370"/>
        <end position="477"/>
    </location>
</feature>
<dbReference type="SUPFAM" id="SSF51905">
    <property type="entry name" value="FAD/NAD(P)-binding domain"/>
    <property type="match status" value="1"/>
</dbReference>
<dbReference type="InterPro" id="IPR036188">
    <property type="entry name" value="FAD/NAD-bd_sf"/>
</dbReference>
<reference evidence="10" key="1">
    <citation type="submission" date="2015-12" db="EMBL/GenBank/DDBJ databases">
        <authorList>
            <person name="Nair G.R."/>
            <person name="Kaur G."/>
            <person name="Mayilraj S."/>
        </authorList>
    </citation>
    <scope>NUCLEOTIDE SEQUENCE [LARGE SCALE GENOMIC DNA]</scope>
    <source>
        <strain evidence="10">CD08_7</strain>
    </source>
</reference>
<dbReference type="Gene3D" id="3.50.50.60">
    <property type="entry name" value="FAD/NAD(P)-binding domain"/>
    <property type="match status" value="2"/>
</dbReference>
<comment type="caution">
    <text evidence="8">The sequence shown here is derived from an EMBL/GenBank/DDBJ whole genome shotgun (WGS) entry which is preliminary data.</text>
</comment>
<dbReference type="InterPro" id="IPR023753">
    <property type="entry name" value="FAD/NAD-binding_dom"/>
</dbReference>
<evidence type="ECO:0000313" key="8">
    <source>
        <dbReference type="EMBL" id="KUG60254.1"/>
    </source>
</evidence>
<evidence type="ECO:0000313" key="9">
    <source>
        <dbReference type="EMBL" id="MBA8920260.1"/>
    </source>
</evidence>
<evidence type="ECO:0000256" key="3">
    <source>
        <dbReference type="ARBA" id="ARBA00022827"/>
    </source>
</evidence>
<keyword evidence="2" id="KW-0285">Flavoprotein</keyword>
<dbReference type="OrthoDB" id="4678789at2"/>
<comment type="similarity">
    <text evidence="1">Belongs to the class-I pyridine nucleotide-disulfide oxidoreductase family.</text>
</comment>
<dbReference type="SUPFAM" id="SSF55424">
    <property type="entry name" value="FAD/NAD-linked reductases, dimerisation (C-terminal) domain"/>
    <property type="match status" value="1"/>
</dbReference>
<dbReference type="Pfam" id="PF07992">
    <property type="entry name" value="Pyr_redox_2"/>
    <property type="match status" value="1"/>
</dbReference>
<dbReference type="AlphaFoldDB" id="A0A0W8IJR4"/>
<dbReference type="STRING" id="317018.AVL63_07510"/>
<comment type="cofactor">
    <cofactor evidence="5">
        <name>FAD</name>
        <dbReference type="ChEBI" id="CHEBI:57692"/>
    </cofactor>
    <text evidence="5">Binds 1 FAD per subunit.</text>
</comment>
<evidence type="ECO:0000313" key="11">
    <source>
        <dbReference type="Proteomes" id="UP000546252"/>
    </source>
</evidence>
<dbReference type="PANTHER" id="PTHR43014:SF1">
    <property type="entry name" value="NAD(P)H DEHYDROGENASE (QUINONE)"/>
    <property type="match status" value="1"/>
</dbReference>
<dbReference type="EMBL" id="LQBM01000001">
    <property type="protein sequence ID" value="KUG60254.1"/>
    <property type="molecule type" value="Genomic_DNA"/>
</dbReference>
<evidence type="ECO:0000256" key="1">
    <source>
        <dbReference type="ARBA" id="ARBA00007532"/>
    </source>
</evidence>
<evidence type="ECO:0000259" key="7">
    <source>
        <dbReference type="Pfam" id="PF07992"/>
    </source>
</evidence>
<dbReference type="PRINTS" id="PR00411">
    <property type="entry name" value="PNDRDTASEI"/>
</dbReference>
<organism evidence="8 10">
    <name type="scientific">Nesterenkonia jeotgali</name>
    <dbReference type="NCBI Taxonomy" id="317018"/>
    <lineage>
        <taxon>Bacteria</taxon>
        <taxon>Bacillati</taxon>
        <taxon>Actinomycetota</taxon>
        <taxon>Actinomycetes</taxon>
        <taxon>Micrococcales</taxon>
        <taxon>Micrococcaceae</taxon>
        <taxon>Nesterenkonia</taxon>
    </lineage>
</organism>
<keyword evidence="5" id="KW-0520">NAD</keyword>
<dbReference type="PIRSF" id="PIRSF000350">
    <property type="entry name" value="Mercury_reductase_MerA"/>
    <property type="match status" value="1"/>
</dbReference>
<feature type="binding site" evidence="5">
    <location>
        <position position="334"/>
    </location>
    <ligand>
        <name>FAD</name>
        <dbReference type="ChEBI" id="CHEBI:57692"/>
    </ligand>
</feature>
<protein>
    <submittedName>
        <fullName evidence="9">Dihydrolipoamide dehydrogenase</fullName>
        <ecNumber evidence="9">1.8.1.4</ecNumber>
    </submittedName>
    <submittedName>
        <fullName evidence="8">Flavoprotein disulfide reductase</fullName>
    </submittedName>
</protein>
<feature type="binding site" evidence="5">
    <location>
        <position position="293"/>
    </location>
    <ligand>
        <name>NAD(+)</name>
        <dbReference type="ChEBI" id="CHEBI:57540"/>
    </ligand>
</feature>
<dbReference type="EMBL" id="JACJIH010000001">
    <property type="protein sequence ID" value="MBA8920260.1"/>
    <property type="molecule type" value="Genomic_DNA"/>
</dbReference>
<feature type="binding site" evidence="5">
    <location>
        <position position="59"/>
    </location>
    <ligand>
        <name>FAD</name>
        <dbReference type="ChEBI" id="CHEBI:57692"/>
    </ligand>
</feature>
<dbReference type="FunFam" id="3.30.390.30:FF:000001">
    <property type="entry name" value="Dihydrolipoyl dehydrogenase"/>
    <property type="match status" value="1"/>
</dbReference>
<dbReference type="GO" id="GO:0004148">
    <property type="term" value="F:dihydrolipoyl dehydrogenase (NADH) activity"/>
    <property type="evidence" value="ECO:0007669"/>
    <property type="project" value="UniProtKB-EC"/>
</dbReference>
<dbReference type="PRINTS" id="PR00368">
    <property type="entry name" value="FADPNR"/>
</dbReference>
<evidence type="ECO:0000313" key="10">
    <source>
        <dbReference type="Proteomes" id="UP000054023"/>
    </source>
</evidence>
<feature type="binding site" evidence="5">
    <location>
        <begin position="206"/>
        <end position="213"/>
    </location>
    <ligand>
        <name>NAD(+)</name>
        <dbReference type="ChEBI" id="CHEBI:57540"/>
    </ligand>
</feature>
<keyword evidence="3 5" id="KW-0274">FAD</keyword>
<proteinExistence type="inferred from homology"/>
<dbReference type="InterPro" id="IPR004099">
    <property type="entry name" value="Pyr_nucl-diS_OxRdtase_dimer"/>
</dbReference>
<accession>A0A0W8IJR4</accession>
<reference evidence="9 11" key="3">
    <citation type="submission" date="2020-08" db="EMBL/GenBank/DDBJ databases">
        <title>Sequencing the genomes of 1000 actinobacteria strains.</title>
        <authorList>
            <person name="Klenk H.-P."/>
        </authorList>
    </citation>
    <scope>NUCLEOTIDE SEQUENCE [LARGE SCALE GENOMIC DNA]</scope>
    <source>
        <strain evidence="9 11">DSM 19081</strain>
    </source>
</reference>
<reference evidence="8" key="2">
    <citation type="submission" date="2015-12" db="EMBL/GenBank/DDBJ databases">
        <authorList>
            <person name="Shamseldin A."/>
            <person name="Moawad H."/>
            <person name="Abd El-Rahim W.M."/>
            <person name="Sadowsky M.J."/>
        </authorList>
    </citation>
    <scope>NUCLEOTIDE SEQUENCE [LARGE SCALE GENOMIC DNA]</scope>
    <source>
        <strain evidence="8">CD08_7</strain>
    </source>
</reference>
<evidence type="ECO:0000256" key="4">
    <source>
        <dbReference type="ARBA" id="ARBA00023002"/>
    </source>
</evidence>
<feature type="domain" description="FAD/NAD(P)-binding" evidence="7">
    <location>
        <begin position="14"/>
        <end position="349"/>
    </location>
</feature>
<sequence length="490" mass="51499">MTPTNARRRFAPDRIAILGGGPGGYEAAMVAADAGAEVTIVEEKGLGGSAVLTDVVPSKTLIATADAMRRVNISTAFGVRFGERRGERGNGSQAESAVEAEAWADFSKVNERLLKLAHSQSRDIHATLESYGVRVIIGRGALVPPHSIEVTSGAHAGEQIDADAVIVATGAHPRELASAKPDGERILNWTQAYNLTEVPEHMIVVGSGVTGAEFASAYRRLGAEVTLVSSRDQVLPGEDSDAATVLENSFERVGVHVASLTRAESVQRTENGVEVRLTNGEVLQGSHCLMAVGGIPNTAGIGLEEAGVEISESGHVQVDTVSRTTANNIYAAGDCTGVMPLASVAAMQGRVAVAHMQGESVKPLKLHQVASNVFTSPEIATVGVTQEQVDSGKYQADVIKLDLATNARAKMMNIREGFVKIFSRKGSGTVIGAVVVAPRASELIFPLALAVTHKLHVDDVATTFTVYPSLTGSISEAARRLHLHVTDPED</sequence>
<evidence type="ECO:0000256" key="2">
    <source>
        <dbReference type="ARBA" id="ARBA00022630"/>
    </source>
</evidence>
<dbReference type="Proteomes" id="UP000054023">
    <property type="component" value="Unassembled WGS sequence"/>
</dbReference>
<keyword evidence="4 9" id="KW-0560">Oxidoreductase</keyword>
<keyword evidence="5" id="KW-0547">Nucleotide-binding</keyword>
<gene>
    <name evidence="8" type="ORF">AVL63_07510</name>
    <name evidence="9" type="ORF">HNR24_000193</name>
</gene>
<dbReference type="PANTHER" id="PTHR43014">
    <property type="entry name" value="MERCURIC REDUCTASE"/>
    <property type="match status" value="1"/>
</dbReference>
<evidence type="ECO:0000259" key="6">
    <source>
        <dbReference type="Pfam" id="PF02852"/>
    </source>
</evidence>
<dbReference type="Pfam" id="PF02852">
    <property type="entry name" value="Pyr_redox_dim"/>
    <property type="match status" value="1"/>
</dbReference>
<dbReference type="Proteomes" id="UP000546252">
    <property type="component" value="Unassembled WGS sequence"/>
</dbReference>
<name>A0A0W8IJR4_9MICC</name>
<dbReference type="GO" id="GO:0003955">
    <property type="term" value="F:NAD(P)H dehydrogenase (quinone) activity"/>
    <property type="evidence" value="ECO:0007669"/>
    <property type="project" value="TreeGrafter"/>
</dbReference>
<dbReference type="Gene3D" id="3.30.390.30">
    <property type="match status" value="1"/>
</dbReference>
<keyword evidence="10" id="KW-1185">Reference proteome</keyword>
<dbReference type="InterPro" id="IPR001100">
    <property type="entry name" value="Pyr_nuc-diS_OxRdtase"/>
</dbReference>